<dbReference type="Proteomes" id="UP000261420">
    <property type="component" value="Unplaced"/>
</dbReference>
<evidence type="ECO:0000313" key="3">
    <source>
        <dbReference type="Ensembl" id="ENSSDUP00000022654.1"/>
    </source>
</evidence>
<dbReference type="SUPFAM" id="SSF52047">
    <property type="entry name" value="RNI-like"/>
    <property type="match status" value="2"/>
</dbReference>
<dbReference type="PROSITE" id="PS51450">
    <property type="entry name" value="LRR"/>
    <property type="match status" value="3"/>
</dbReference>
<name>A0A3B4UW96_SERDU</name>
<sequence>AFRSFWLQSTCSTVTPTGRQRSWRTSWRKTILTHRLMSSCKEPWRNPSEVKTVTWTCLFASFMASLWTAPLSLNTFYCLFRLMNCSLSEISCSSLASALKSNPSHLRELELSENNKVQDSGVKQLCGFLESPDCRLETLRLGYCWLSEISCSSLASALKSNPSHLRELDLSYNQLQDPDLKDLCELMESPDCRLETLSLSEISCSSLASALKSNPSHLRELDLSHNELQDPGVKQLCGFLESPDCRLETLSHNIPAMNKLCKKGLLLPELPWSCCDKCANMQNTGVQLLCPCLGKSKGITPLSKVCKLKLCSLSEISCSSLTSALKSNPSHLRELDLSNNKLQDPGVKDLCGFLESPDCRLETLRLVNCWLSEISCSSLASALKSNPSHLRELDLSGNFLQDPGVKQLCGFLESPDCRLETLRSVHCVVFNLPFIYIQT</sequence>
<dbReference type="PANTHER" id="PTHR24106">
    <property type="entry name" value="NACHT, LRR AND CARD DOMAINS-CONTAINING"/>
    <property type="match status" value="1"/>
</dbReference>
<accession>A0A3B4UW96</accession>
<reference evidence="3" key="2">
    <citation type="submission" date="2025-09" db="UniProtKB">
        <authorList>
            <consortium name="Ensembl"/>
        </authorList>
    </citation>
    <scope>IDENTIFICATION</scope>
</reference>
<dbReference type="Gene3D" id="3.80.10.10">
    <property type="entry name" value="Ribonuclease Inhibitor"/>
    <property type="match status" value="3"/>
</dbReference>
<proteinExistence type="predicted"/>
<dbReference type="InterPro" id="IPR032675">
    <property type="entry name" value="LRR_dom_sf"/>
</dbReference>
<organism evidence="3 4">
    <name type="scientific">Seriola dumerili</name>
    <name type="common">Greater amberjack</name>
    <name type="synonym">Caranx dumerili</name>
    <dbReference type="NCBI Taxonomy" id="41447"/>
    <lineage>
        <taxon>Eukaryota</taxon>
        <taxon>Metazoa</taxon>
        <taxon>Chordata</taxon>
        <taxon>Craniata</taxon>
        <taxon>Vertebrata</taxon>
        <taxon>Euteleostomi</taxon>
        <taxon>Actinopterygii</taxon>
        <taxon>Neopterygii</taxon>
        <taxon>Teleostei</taxon>
        <taxon>Neoteleostei</taxon>
        <taxon>Acanthomorphata</taxon>
        <taxon>Carangaria</taxon>
        <taxon>Carangiformes</taxon>
        <taxon>Carangidae</taxon>
        <taxon>Seriola</taxon>
    </lineage>
</organism>
<keyword evidence="2" id="KW-0677">Repeat</keyword>
<dbReference type="Pfam" id="PF13516">
    <property type="entry name" value="LRR_6"/>
    <property type="match status" value="5"/>
</dbReference>
<evidence type="ECO:0000313" key="4">
    <source>
        <dbReference type="Proteomes" id="UP000261420"/>
    </source>
</evidence>
<protein>
    <recommendedName>
        <fullName evidence="5">NACHT LRR and PYD domain-containing protein</fullName>
    </recommendedName>
</protein>
<keyword evidence="1" id="KW-0433">Leucine-rich repeat</keyword>
<dbReference type="OMA" id="TSICCEA"/>
<evidence type="ECO:0000256" key="1">
    <source>
        <dbReference type="ARBA" id="ARBA00022614"/>
    </source>
</evidence>
<dbReference type="GeneTree" id="ENSGT01070000253760"/>
<dbReference type="Ensembl" id="ENSSDUT00000023069.1">
    <property type="protein sequence ID" value="ENSSDUP00000022654.1"/>
    <property type="gene ID" value="ENSSDUG00000016494.1"/>
</dbReference>
<dbReference type="FunFam" id="3.80.10.10:FF:000947">
    <property type="entry name" value="Si:dkey-286j17.4"/>
    <property type="match status" value="1"/>
</dbReference>
<evidence type="ECO:0008006" key="5">
    <source>
        <dbReference type="Google" id="ProtNLM"/>
    </source>
</evidence>
<dbReference type="AlphaFoldDB" id="A0A3B4UW96"/>
<keyword evidence="4" id="KW-1185">Reference proteome</keyword>
<dbReference type="InterPro" id="IPR051261">
    <property type="entry name" value="NLR"/>
</dbReference>
<reference evidence="3" key="1">
    <citation type="submission" date="2025-08" db="UniProtKB">
        <authorList>
            <consortium name="Ensembl"/>
        </authorList>
    </citation>
    <scope>IDENTIFICATION</scope>
</reference>
<dbReference type="InterPro" id="IPR001611">
    <property type="entry name" value="Leu-rich_rpt"/>
</dbReference>
<evidence type="ECO:0000256" key="2">
    <source>
        <dbReference type="ARBA" id="ARBA00022737"/>
    </source>
</evidence>
<dbReference type="SMART" id="SM00368">
    <property type="entry name" value="LRR_RI"/>
    <property type="match status" value="8"/>
</dbReference>